<comment type="catalytic activity">
    <reaction evidence="1">
        <text>ATP + protein L-histidine = ADP + protein N-phospho-L-histidine.</text>
        <dbReference type="EC" id="2.7.13.3"/>
    </reaction>
</comment>
<dbReference type="CDD" id="cd00082">
    <property type="entry name" value="HisKA"/>
    <property type="match status" value="1"/>
</dbReference>
<accession>A0A543KYL4</accession>
<dbReference type="InterPro" id="IPR050736">
    <property type="entry name" value="Sensor_HK_Regulatory"/>
</dbReference>
<keyword evidence="8" id="KW-0418">Kinase</keyword>
<proteinExistence type="predicted"/>
<dbReference type="InterPro" id="IPR003661">
    <property type="entry name" value="HisK_dim/P_dom"/>
</dbReference>
<evidence type="ECO:0000256" key="9">
    <source>
        <dbReference type="ARBA" id="ARBA00022840"/>
    </source>
</evidence>
<evidence type="ECO:0000313" key="15">
    <source>
        <dbReference type="Proteomes" id="UP000319804"/>
    </source>
</evidence>
<dbReference type="GO" id="GO:0005886">
    <property type="term" value="C:plasma membrane"/>
    <property type="evidence" value="ECO:0007669"/>
    <property type="project" value="UniProtKB-SubCell"/>
</dbReference>
<dbReference type="SUPFAM" id="SSF47384">
    <property type="entry name" value="Homodimeric domain of signal transducing histidine kinase"/>
    <property type="match status" value="1"/>
</dbReference>
<dbReference type="SMART" id="SM00387">
    <property type="entry name" value="HATPase_c"/>
    <property type="match status" value="1"/>
</dbReference>
<dbReference type="SUPFAM" id="SSF55785">
    <property type="entry name" value="PYP-like sensor domain (PAS domain)"/>
    <property type="match status" value="1"/>
</dbReference>
<evidence type="ECO:0000256" key="3">
    <source>
        <dbReference type="ARBA" id="ARBA00012438"/>
    </source>
</evidence>
<name>A0A543KYL4_9MICO</name>
<dbReference type="GO" id="GO:0005524">
    <property type="term" value="F:ATP binding"/>
    <property type="evidence" value="ECO:0007669"/>
    <property type="project" value="UniProtKB-KW"/>
</dbReference>
<evidence type="ECO:0000256" key="11">
    <source>
        <dbReference type="ARBA" id="ARBA00023136"/>
    </source>
</evidence>
<protein>
    <recommendedName>
        <fullName evidence="3">histidine kinase</fullName>
        <ecNumber evidence="3">2.7.13.3</ecNumber>
    </recommendedName>
</protein>
<dbReference type="Proteomes" id="UP000319804">
    <property type="component" value="Unassembled WGS sequence"/>
</dbReference>
<dbReference type="SMART" id="SM00388">
    <property type="entry name" value="HisKA"/>
    <property type="match status" value="1"/>
</dbReference>
<keyword evidence="9" id="KW-0067">ATP-binding</keyword>
<keyword evidence="7" id="KW-0547">Nucleotide-binding</keyword>
<dbReference type="InterPro" id="IPR004358">
    <property type="entry name" value="Sig_transdc_His_kin-like_C"/>
</dbReference>
<evidence type="ECO:0000313" key="14">
    <source>
        <dbReference type="EMBL" id="TQN00154.1"/>
    </source>
</evidence>
<evidence type="ECO:0000256" key="2">
    <source>
        <dbReference type="ARBA" id="ARBA00004236"/>
    </source>
</evidence>
<feature type="domain" description="Histidine kinase" evidence="13">
    <location>
        <begin position="345"/>
        <end position="559"/>
    </location>
</feature>
<dbReference type="GO" id="GO:0000155">
    <property type="term" value="F:phosphorelay sensor kinase activity"/>
    <property type="evidence" value="ECO:0007669"/>
    <property type="project" value="InterPro"/>
</dbReference>
<evidence type="ECO:0000256" key="1">
    <source>
        <dbReference type="ARBA" id="ARBA00000085"/>
    </source>
</evidence>
<keyword evidence="12" id="KW-0812">Transmembrane</keyword>
<dbReference type="FunFam" id="3.30.565.10:FF:000023">
    <property type="entry name" value="PAS domain-containing sensor histidine kinase"/>
    <property type="match status" value="1"/>
</dbReference>
<sequence length="565" mass="60537">MRSDNVGVVKRFQRASTHRAALTSQQRPRRDGQRFDLRDRTAAANQLLLCAIVAVLFVVGLVGGFIHRPELFALGALLIGLGGIAALAVPWTSIPAGWVAVLPLVDIVAIALMRQADPIGGLGLLWVFPAMWLATLGRAGLITSCVLIPALYWSLIALGPEPVFSFASFLLPLVIIAISSAVYASARRFAAQRDLLDAQAARLAFARSAAVQQEQLVTEVLDTVDFGVVRFSVGGDVVYENDAVGRLGGSMPRLHAAGETRVLLQEDGETPLDAHDHPLARARRGESFEDETVWSQDAEGRRVALTFTARRLLDHRGADAGGVLVARDVTAEQEALRARDDLVASVSHELRTPLTSVLGYLELAIDEDDHSERVRRYLDTALGSGERLLAIISDILLTSRRSRTSVEAAVHPREIDAVELVRESVLALGPVAADRVIKVSVTETGHAVVYADPGRLRQVIDNLLGNAIKFNRDGGAVDVTVSTDGEATTIAVRDTGVGIAAEDQEHVFERFFRASEDVAGNGLGLAISADIIKAHDGTLTVASDPGVGSTFTIVLPAHAETRMSR</sequence>
<dbReference type="InterPro" id="IPR036097">
    <property type="entry name" value="HisK_dim/P_sf"/>
</dbReference>
<evidence type="ECO:0000256" key="12">
    <source>
        <dbReference type="SAM" id="Phobius"/>
    </source>
</evidence>
<organism evidence="14 15">
    <name type="scientific">Microbacterium lacticum</name>
    <dbReference type="NCBI Taxonomy" id="33885"/>
    <lineage>
        <taxon>Bacteria</taxon>
        <taxon>Bacillati</taxon>
        <taxon>Actinomycetota</taxon>
        <taxon>Actinomycetes</taxon>
        <taxon>Micrococcales</taxon>
        <taxon>Microbacteriaceae</taxon>
        <taxon>Microbacterium</taxon>
    </lineage>
</organism>
<dbReference type="Pfam" id="PF00512">
    <property type="entry name" value="HisKA"/>
    <property type="match status" value="1"/>
</dbReference>
<dbReference type="SUPFAM" id="SSF55874">
    <property type="entry name" value="ATPase domain of HSP90 chaperone/DNA topoisomerase II/histidine kinase"/>
    <property type="match status" value="1"/>
</dbReference>
<dbReference type="PRINTS" id="PR00344">
    <property type="entry name" value="BCTRLSENSOR"/>
</dbReference>
<dbReference type="EC" id="2.7.13.3" evidence="3"/>
<evidence type="ECO:0000259" key="13">
    <source>
        <dbReference type="PROSITE" id="PS50109"/>
    </source>
</evidence>
<feature type="transmembrane region" description="Helical" evidence="12">
    <location>
        <begin position="71"/>
        <end position="89"/>
    </location>
</feature>
<dbReference type="Gene3D" id="3.30.565.10">
    <property type="entry name" value="Histidine kinase-like ATPase, C-terminal domain"/>
    <property type="match status" value="1"/>
</dbReference>
<keyword evidence="4" id="KW-1003">Cell membrane</keyword>
<feature type="transmembrane region" description="Helical" evidence="12">
    <location>
        <begin position="43"/>
        <end position="64"/>
    </location>
</feature>
<feature type="transmembrane region" description="Helical" evidence="12">
    <location>
        <begin position="125"/>
        <end position="152"/>
    </location>
</feature>
<dbReference type="PANTHER" id="PTHR43711:SF1">
    <property type="entry name" value="HISTIDINE KINASE 1"/>
    <property type="match status" value="1"/>
</dbReference>
<evidence type="ECO:0000256" key="6">
    <source>
        <dbReference type="ARBA" id="ARBA00022679"/>
    </source>
</evidence>
<dbReference type="InterPro" id="IPR003594">
    <property type="entry name" value="HATPase_dom"/>
</dbReference>
<evidence type="ECO:0000256" key="5">
    <source>
        <dbReference type="ARBA" id="ARBA00022553"/>
    </source>
</evidence>
<dbReference type="InterPro" id="IPR036890">
    <property type="entry name" value="HATPase_C_sf"/>
</dbReference>
<reference evidence="14 15" key="1">
    <citation type="submission" date="2019-06" db="EMBL/GenBank/DDBJ databases">
        <title>Sequencing the genomes of 1000 actinobacteria strains.</title>
        <authorList>
            <person name="Klenk H.-P."/>
        </authorList>
    </citation>
    <scope>NUCLEOTIDE SEQUENCE [LARGE SCALE GENOMIC DNA]</scope>
    <source>
        <strain evidence="14 15">DSM 20427</strain>
    </source>
</reference>
<comment type="caution">
    <text evidence="14">The sequence shown here is derived from an EMBL/GenBank/DDBJ whole genome shotgun (WGS) entry which is preliminary data.</text>
</comment>
<dbReference type="InterPro" id="IPR035965">
    <property type="entry name" value="PAS-like_dom_sf"/>
</dbReference>
<dbReference type="InterPro" id="IPR005467">
    <property type="entry name" value="His_kinase_dom"/>
</dbReference>
<feature type="transmembrane region" description="Helical" evidence="12">
    <location>
        <begin position="95"/>
        <end position="113"/>
    </location>
</feature>
<gene>
    <name evidence="14" type="ORF">FHX68_0224</name>
</gene>
<keyword evidence="6" id="KW-0808">Transferase</keyword>
<evidence type="ECO:0000256" key="4">
    <source>
        <dbReference type="ARBA" id="ARBA00022475"/>
    </source>
</evidence>
<evidence type="ECO:0000256" key="7">
    <source>
        <dbReference type="ARBA" id="ARBA00022741"/>
    </source>
</evidence>
<dbReference type="EMBL" id="VFPS01000001">
    <property type="protein sequence ID" value="TQN00154.1"/>
    <property type="molecule type" value="Genomic_DNA"/>
</dbReference>
<evidence type="ECO:0000256" key="10">
    <source>
        <dbReference type="ARBA" id="ARBA00023012"/>
    </source>
</evidence>
<dbReference type="Gene3D" id="3.30.450.20">
    <property type="entry name" value="PAS domain"/>
    <property type="match status" value="1"/>
</dbReference>
<keyword evidence="15" id="KW-1185">Reference proteome</keyword>
<evidence type="ECO:0000256" key="8">
    <source>
        <dbReference type="ARBA" id="ARBA00022777"/>
    </source>
</evidence>
<keyword evidence="12" id="KW-1133">Transmembrane helix</keyword>
<keyword evidence="5" id="KW-0597">Phosphoprotein</keyword>
<dbReference type="PROSITE" id="PS50109">
    <property type="entry name" value="HIS_KIN"/>
    <property type="match status" value="1"/>
</dbReference>
<keyword evidence="10" id="KW-0902">Two-component regulatory system</keyword>
<dbReference type="AlphaFoldDB" id="A0A543KYL4"/>
<dbReference type="Gene3D" id="1.10.287.130">
    <property type="match status" value="1"/>
</dbReference>
<feature type="transmembrane region" description="Helical" evidence="12">
    <location>
        <begin position="164"/>
        <end position="186"/>
    </location>
</feature>
<dbReference type="Pfam" id="PF02518">
    <property type="entry name" value="HATPase_c"/>
    <property type="match status" value="1"/>
</dbReference>
<keyword evidence="11 12" id="KW-0472">Membrane</keyword>
<dbReference type="PANTHER" id="PTHR43711">
    <property type="entry name" value="TWO-COMPONENT HISTIDINE KINASE"/>
    <property type="match status" value="1"/>
</dbReference>
<comment type="subcellular location">
    <subcellularLocation>
        <location evidence="2">Cell membrane</location>
    </subcellularLocation>
</comment>